<evidence type="ECO:0000313" key="2">
    <source>
        <dbReference type="EMBL" id="OLL26697.1"/>
    </source>
</evidence>
<sequence length="378" mass="43068">MYADPRSPHYSQPPVAYGLPVAHHNAPPRRDPEYDPHTASLRAYPRPYPPRPRPPSAAASVRPLSGPHAPAHKHKPWKKTFSDFRIKAISIGTFHSDEYQPNKDDRDSRLRIYFRSHADSRPTAPGLDPDRISISLFRGRARIIIPSDRISRIAFHRDRGHVVIDCDGWAAFEQLTDDISHSYHPQFAIVTTDPTNGQLALAKKIEIWLNKENQLTEPKWTRGNLRDNIESTSRFRRLIEILDGDAPPTFEGIVSAWAKESGSGTKSIGLKSDRLMWKESLNTPHKLWDLFHFAFHRNSDLAASLETLVAMTKHYISKAGPDTDHQVLMSQVKELLFLLPDSVLRAALNDMFHESLELEARKNKERMTLLHDLDRSGD</sequence>
<feature type="region of interest" description="Disordered" evidence="1">
    <location>
        <begin position="1"/>
        <end position="76"/>
    </location>
</feature>
<dbReference type="STRING" id="1198029.A0A1U7LVK8"/>
<protein>
    <submittedName>
        <fullName evidence="2">Uncharacterized protein</fullName>
    </submittedName>
</protein>
<dbReference type="Proteomes" id="UP000186594">
    <property type="component" value="Unassembled WGS sequence"/>
</dbReference>
<name>A0A1U7LVK8_NEOID</name>
<gene>
    <name evidence="2" type="ORF">NEOLI_000328</name>
</gene>
<feature type="compositionally biased region" description="Pro residues" evidence="1">
    <location>
        <begin position="46"/>
        <end position="55"/>
    </location>
</feature>
<evidence type="ECO:0000313" key="3">
    <source>
        <dbReference type="Proteomes" id="UP000186594"/>
    </source>
</evidence>
<keyword evidence="3" id="KW-1185">Reference proteome</keyword>
<proteinExistence type="predicted"/>
<reference evidence="2 3" key="1">
    <citation type="submission" date="2016-04" db="EMBL/GenBank/DDBJ databases">
        <title>Evolutionary innovation and constraint leading to complex multicellularity in the Ascomycota.</title>
        <authorList>
            <person name="Cisse O."/>
            <person name="Nguyen A."/>
            <person name="Hewitt D.A."/>
            <person name="Jedd G."/>
            <person name="Stajich J.E."/>
        </authorList>
    </citation>
    <scope>NUCLEOTIDE SEQUENCE [LARGE SCALE GENOMIC DNA]</scope>
    <source>
        <strain evidence="2 3">DAH-3</strain>
    </source>
</reference>
<dbReference type="OrthoDB" id="431557at2759"/>
<dbReference type="AlphaFoldDB" id="A0A1U7LVK8"/>
<comment type="caution">
    <text evidence="2">The sequence shown here is derived from an EMBL/GenBank/DDBJ whole genome shotgun (WGS) entry which is preliminary data.</text>
</comment>
<organism evidence="2 3">
    <name type="scientific">Neolecta irregularis (strain DAH-3)</name>
    <dbReference type="NCBI Taxonomy" id="1198029"/>
    <lineage>
        <taxon>Eukaryota</taxon>
        <taxon>Fungi</taxon>
        <taxon>Dikarya</taxon>
        <taxon>Ascomycota</taxon>
        <taxon>Taphrinomycotina</taxon>
        <taxon>Neolectales</taxon>
        <taxon>Neolectaceae</taxon>
        <taxon>Neolecta</taxon>
    </lineage>
</organism>
<dbReference type="OMA" id="SAWAKES"/>
<dbReference type="EMBL" id="LXFE01000152">
    <property type="protein sequence ID" value="OLL26697.1"/>
    <property type="molecule type" value="Genomic_DNA"/>
</dbReference>
<evidence type="ECO:0000256" key="1">
    <source>
        <dbReference type="SAM" id="MobiDB-lite"/>
    </source>
</evidence>
<feature type="compositionally biased region" description="Low complexity" evidence="1">
    <location>
        <begin position="56"/>
        <end position="69"/>
    </location>
</feature>
<accession>A0A1U7LVK8</accession>